<dbReference type="KEGG" id="aaco:K1I37_15780"/>
<dbReference type="GO" id="GO:0006281">
    <property type="term" value="P:DNA repair"/>
    <property type="evidence" value="ECO:0007669"/>
    <property type="project" value="UniProtKB-KW"/>
</dbReference>
<dbReference type="InterPro" id="IPR038726">
    <property type="entry name" value="PDDEXK_AddAB-type"/>
</dbReference>
<dbReference type="AlphaFoldDB" id="T0CXP1"/>
<keyword evidence="7" id="KW-0067">ATP-binding</keyword>
<dbReference type="PANTHER" id="PTHR30591:SF1">
    <property type="entry name" value="RECBCD ENZYME SUBUNIT RECC"/>
    <property type="match status" value="1"/>
</dbReference>
<sequence>MADVRFWFGPTGSGKSHSVVADMRRLTEQAPIGPTLFWVVPDDVAFAAEQMLMEQIPSALRCEVITLTRLAERIRQAAGGSDEQTINASGKQMLFADVYRELRDQLGPLKRAQANVGFYQLVLDAFDEMSQYQVNLAALEGALESAAASLAAGVPRAQMTVGKSLIGKLRDLCLLYIRYRERLREKGFFDPALLLTAATAAVPQVNWLAESTFYFDGFHRLTSDQVALMGEIAATASQSTFTFVLPDAWTNQELDLVKHAFARWPQFERLSNWLPHFQNHGREYFPGVLYSALQLAACLEKKGVSWTSQALAISADVRRIRPLSQLEEVFRGGESVASGGAADALRVWMAEDDEAEAHAVADEILRLVEEEHVAFRDIAVLVPSLQEEGVRLHDVFKRYDIPHSLDAFPPLAAHALGRFLLAALRAVVEDLSTDAMARLLRTDFHGLKQADVDWFDMYLKAADVAGAKVWFQMEDWTFRQQASTADAMDFAAQEDERANRLRRHLMAFFQPFYEAVSAEILTPLAFARALWDLLMAVNAKSIVAESVVLEDVHQNPLQASQHEQAWQLTVQLLNDLANVGGQAQFVREDLFQLVTSALLEERQSTIPSGIDDVLIRPYTHAHAWVKDYVFVVGASDRALPERVQSNGLLQDDERDMFARLFGIPIGFTTRELTAIHQLTPYLLFTRASKRLTISFARTHGAAEQRPSPYVMRLCDACDIPVRQVHALNEGRNLATADDALYVMRSSVALDLVVQIFAQAKDKGDMEELFGRHDLLDIISWFGETDERSRRLRRAIAGLSHTLPTGQIEEALAKQLYGSPLKLSVHRLESYAACPYQYFVRFGLRVEPDMTRAKVAADVGNLLHDTVFQLVDMHRRAEVRFEQLQLADMTQLAERVFAEQLARGQHADFQGGVLGARAADLRNYLHAVAEVLWLQAKQGAYEPFELEWSFGFEDSDSSPLTIHLENGEDVVIRGRVDRLDVYEDGDTTWFRIFDYKSGRSQKLDATRMFYGLQLQLIVYLAVVQQKLGREGKQARPAGAFYLPLLNLPAISEVPEPDAAALSALRKAYVPEGYFNANGTAISAMDRNFPDGKSELFGDLFKKDGTFRQHAKVWTDDEWANAVAFVRERIEQIATDLSLGKVPVRPYLQAHNDSACTRCSFRKVCHFEPLDHGASYHVLLAKRFDDIVSSSAEEGEDQ</sequence>
<dbReference type="GO" id="GO:0004386">
    <property type="term" value="F:helicase activity"/>
    <property type="evidence" value="ECO:0007669"/>
    <property type="project" value="UniProtKB-KW"/>
</dbReference>
<feature type="domain" description="UvrD-like helicase C-terminal" evidence="10">
    <location>
        <begin position="314"/>
        <end position="623"/>
    </location>
</feature>
<dbReference type="Pfam" id="PF21445">
    <property type="entry name" value="ADDB_N"/>
    <property type="match status" value="1"/>
</dbReference>
<dbReference type="GO" id="GO:0005524">
    <property type="term" value="F:ATP binding"/>
    <property type="evidence" value="ECO:0007669"/>
    <property type="project" value="UniProtKB-KW"/>
</dbReference>
<protein>
    <submittedName>
        <fullName evidence="11">PD-(D/E)XK nuclease family protein</fullName>
    </submittedName>
</protein>
<proteinExistence type="predicted"/>
<accession>A0A9E7CXM0</accession>
<evidence type="ECO:0000256" key="2">
    <source>
        <dbReference type="ARBA" id="ARBA00022741"/>
    </source>
</evidence>
<keyword evidence="9" id="KW-0234">DNA repair</keyword>
<evidence type="ECO:0000259" key="10">
    <source>
        <dbReference type="PROSITE" id="PS51217"/>
    </source>
</evidence>
<gene>
    <name evidence="11" type="ORF">K1I37_15780</name>
</gene>
<dbReference type="RefSeq" id="WP_021298261.1">
    <property type="nucleotide sequence ID" value="NZ_AURB01000180.1"/>
</dbReference>
<evidence type="ECO:0000256" key="9">
    <source>
        <dbReference type="ARBA" id="ARBA00023204"/>
    </source>
</evidence>
<dbReference type="STRING" id="1356854.N007_15460"/>
<dbReference type="InterPro" id="IPR014017">
    <property type="entry name" value="DNA_helicase_UvrD-like_C"/>
</dbReference>
<keyword evidence="8" id="KW-0238">DNA-binding</keyword>
<keyword evidence="12" id="KW-1185">Reference proteome</keyword>
<keyword evidence="6" id="KW-0269">Exonuclease</keyword>
<dbReference type="Pfam" id="PF12705">
    <property type="entry name" value="PDDEXK_1"/>
    <property type="match status" value="1"/>
</dbReference>
<dbReference type="PROSITE" id="PS51217">
    <property type="entry name" value="UVRD_HELICASE_CTER"/>
    <property type="match status" value="1"/>
</dbReference>
<dbReference type="Gene3D" id="3.90.320.10">
    <property type="match status" value="1"/>
</dbReference>
<keyword evidence="2" id="KW-0547">Nucleotide-binding</keyword>
<accession>T0CXP1</accession>
<keyword evidence="5" id="KW-0347">Helicase</keyword>
<dbReference type="OrthoDB" id="9758506at2"/>
<evidence type="ECO:0000256" key="3">
    <source>
        <dbReference type="ARBA" id="ARBA00022763"/>
    </source>
</evidence>
<evidence type="ECO:0000256" key="5">
    <source>
        <dbReference type="ARBA" id="ARBA00022806"/>
    </source>
</evidence>
<keyword evidence="3" id="KW-0227">DNA damage</keyword>
<reference evidence="12" key="1">
    <citation type="journal article" date="2022" name="G3 (Bethesda)">
        <title>Unveiling the complete genome sequence of Alicyclobacillus acidoterrestris DSM 3922T, a taint-producing strain.</title>
        <authorList>
            <person name="Leonardo I.C."/>
            <person name="Barreto Crespo M.T."/>
            <person name="Gaspar F.B."/>
        </authorList>
    </citation>
    <scope>NUCLEOTIDE SEQUENCE [LARGE SCALE GENOMIC DNA]</scope>
    <source>
        <strain evidence="12">DSM 3922</strain>
    </source>
</reference>
<evidence type="ECO:0000256" key="6">
    <source>
        <dbReference type="ARBA" id="ARBA00022839"/>
    </source>
</evidence>
<dbReference type="InterPro" id="IPR049035">
    <property type="entry name" value="ADDB_N"/>
</dbReference>
<organism evidence="11 12">
    <name type="scientific">Alicyclobacillus acidoterrestris (strain ATCC 49025 / DSM 3922 / CIP 106132 / NCIMB 13137 / GD3B)</name>
    <dbReference type="NCBI Taxonomy" id="1356854"/>
    <lineage>
        <taxon>Bacteria</taxon>
        <taxon>Bacillati</taxon>
        <taxon>Bacillota</taxon>
        <taxon>Bacilli</taxon>
        <taxon>Bacillales</taxon>
        <taxon>Alicyclobacillaceae</taxon>
        <taxon>Alicyclobacillus</taxon>
    </lineage>
</organism>
<evidence type="ECO:0000313" key="11">
    <source>
        <dbReference type="EMBL" id="UNO48126.1"/>
    </source>
</evidence>
<evidence type="ECO:0000256" key="1">
    <source>
        <dbReference type="ARBA" id="ARBA00022722"/>
    </source>
</evidence>
<dbReference type="InterPro" id="IPR011604">
    <property type="entry name" value="PDDEXK-like_dom_sf"/>
</dbReference>
<evidence type="ECO:0000256" key="8">
    <source>
        <dbReference type="ARBA" id="ARBA00023125"/>
    </source>
</evidence>
<dbReference type="Pfam" id="PF13361">
    <property type="entry name" value="UvrD_C"/>
    <property type="match status" value="1"/>
</dbReference>
<dbReference type="EMBL" id="CP080467">
    <property type="protein sequence ID" value="UNO48126.1"/>
    <property type="molecule type" value="Genomic_DNA"/>
</dbReference>
<keyword evidence="4" id="KW-0378">Hydrolase</keyword>
<dbReference type="InterPro" id="IPR027417">
    <property type="entry name" value="P-loop_NTPase"/>
</dbReference>
<dbReference type="eggNOG" id="COG3857">
    <property type="taxonomic scope" value="Bacteria"/>
</dbReference>
<keyword evidence="1" id="KW-0540">Nuclease</keyword>
<evidence type="ECO:0000256" key="4">
    <source>
        <dbReference type="ARBA" id="ARBA00022801"/>
    </source>
</evidence>
<dbReference type="Proteomes" id="UP000829401">
    <property type="component" value="Chromosome"/>
</dbReference>
<evidence type="ECO:0000313" key="12">
    <source>
        <dbReference type="Proteomes" id="UP000829401"/>
    </source>
</evidence>
<name>T0CXP1_ALIAG</name>
<dbReference type="GO" id="GO:0004527">
    <property type="term" value="F:exonuclease activity"/>
    <property type="evidence" value="ECO:0007669"/>
    <property type="project" value="UniProtKB-KW"/>
</dbReference>
<dbReference type="Gene3D" id="3.40.50.300">
    <property type="entry name" value="P-loop containing nucleotide triphosphate hydrolases"/>
    <property type="match status" value="3"/>
</dbReference>
<dbReference type="GO" id="GO:0006310">
    <property type="term" value="P:DNA recombination"/>
    <property type="evidence" value="ECO:0007669"/>
    <property type="project" value="TreeGrafter"/>
</dbReference>
<dbReference type="PANTHER" id="PTHR30591">
    <property type="entry name" value="RECBCD ENZYME SUBUNIT RECC"/>
    <property type="match status" value="1"/>
</dbReference>
<evidence type="ECO:0000256" key="7">
    <source>
        <dbReference type="ARBA" id="ARBA00022840"/>
    </source>
</evidence>
<dbReference type="GO" id="GO:0003677">
    <property type="term" value="F:DNA binding"/>
    <property type="evidence" value="ECO:0007669"/>
    <property type="project" value="UniProtKB-KW"/>
</dbReference>
<dbReference type="SUPFAM" id="SSF52540">
    <property type="entry name" value="P-loop containing nucleoside triphosphate hydrolases"/>
    <property type="match status" value="1"/>
</dbReference>